<feature type="region of interest" description="Disordered" evidence="1">
    <location>
        <begin position="1"/>
        <end position="22"/>
    </location>
</feature>
<dbReference type="HOGENOM" id="CLU_976843_0_0_1"/>
<evidence type="ECO:0000313" key="3">
    <source>
        <dbReference type="Proteomes" id="UP000002668"/>
    </source>
</evidence>
<dbReference type="OrthoDB" id="5425312at2759"/>
<sequence length="285" mass="31653">MFRHSTKQNVRSQENLRKSASTALDRHRQLLCNTVYENTYSTTLPEPSKEMINNIVVSLTGCNSKVCGKTRRLYTVAKFNHAVTVAPDNDDTGESPNKSTYTLSIFLSQSLLEEELALGEAELDGIVFTLASPRGVEAYFYSRMEGGRGVHGLAMDVGRGWEIEGFVSRDYLSTINNLSPRAWDLRRIQKKGAYYTPKVDGERVPLLKMIPRTSLVVIDAENTVSYGILLIDMLTDYGALWPGTTTSRKMKLEKSIELLVSQNNSLYTSGGDVVFSDAGIPTGVY</sequence>
<feature type="compositionally biased region" description="Polar residues" evidence="1">
    <location>
        <begin position="7"/>
        <end position="22"/>
    </location>
</feature>
<protein>
    <submittedName>
        <fullName evidence="2">Predicted protein</fullName>
    </submittedName>
</protein>
<dbReference type="VEuPathDB" id="FungiDB:LEMA_P001950.1"/>
<dbReference type="EMBL" id="FP929139">
    <property type="protein sequence ID" value="CBY01408.1"/>
    <property type="molecule type" value="Genomic_DNA"/>
</dbReference>
<evidence type="ECO:0000256" key="1">
    <source>
        <dbReference type="SAM" id="MobiDB-lite"/>
    </source>
</evidence>
<dbReference type="InParanoid" id="E5ADW9"/>
<keyword evidence="3" id="KW-1185">Reference proteome</keyword>
<gene>
    <name evidence="2" type="ORF">LEMA_P001950.1</name>
</gene>
<dbReference type="AlphaFoldDB" id="E5ADW9"/>
<evidence type="ECO:0000313" key="2">
    <source>
        <dbReference type="EMBL" id="CBY01408.1"/>
    </source>
</evidence>
<accession>E5ADW9</accession>
<organism evidence="2 3">
    <name type="scientific">Leptosphaeria maculans (strain JN3 / isolate v23.1.3 / race Av1-4-5-6-7-8)</name>
    <name type="common">Blackleg fungus</name>
    <name type="synonym">Phoma lingam</name>
    <dbReference type="NCBI Taxonomy" id="985895"/>
    <lineage>
        <taxon>Eukaryota</taxon>
        <taxon>Fungi</taxon>
        <taxon>Dikarya</taxon>
        <taxon>Ascomycota</taxon>
        <taxon>Pezizomycotina</taxon>
        <taxon>Dothideomycetes</taxon>
        <taxon>Pleosporomycetidae</taxon>
        <taxon>Pleosporales</taxon>
        <taxon>Pleosporineae</taxon>
        <taxon>Leptosphaeriaceae</taxon>
        <taxon>Plenodomus</taxon>
        <taxon>Plenodomus lingam/Leptosphaeria maculans species complex</taxon>
    </lineage>
</organism>
<dbReference type="Proteomes" id="UP000002668">
    <property type="component" value="Genome"/>
</dbReference>
<reference evidence="3" key="1">
    <citation type="journal article" date="2011" name="Nat. Commun.">
        <title>Effector diversification within compartments of the Leptosphaeria maculans genome affected by Repeat-Induced Point mutations.</title>
        <authorList>
            <person name="Rouxel T."/>
            <person name="Grandaubert J."/>
            <person name="Hane J.K."/>
            <person name="Hoede C."/>
            <person name="van de Wouw A.P."/>
            <person name="Couloux A."/>
            <person name="Dominguez V."/>
            <person name="Anthouard V."/>
            <person name="Bally P."/>
            <person name="Bourras S."/>
            <person name="Cozijnsen A.J."/>
            <person name="Ciuffetti L.M."/>
            <person name="Degrave A."/>
            <person name="Dilmaghani A."/>
            <person name="Duret L."/>
            <person name="Fudal I."/>
            <person name="Goodwin S.B."/>
            <person name="Gout L."/>
            <person name="Glaser N."/>
            <person name="Linglin J."/>
            <person name="Kema G.H.J."/>
            <person name="Lapalu N."/>
            <person name="Lawrence C.B."/>
            <person name="May K."/>
            <person name="Meyer M."/>
            <person name="Ollivier B."/>
            <person name="Poulain J."/>
            <person name="Schoch C.L."/>
            <person name="Simon A."/>
            <person name="Spatafora J.W."/>
            <person name="Stachowiak A."/>
            <person name="Turgeon B.G."/>
            <person name="Tyler B.M."/>
            <person name="Vincent D."/>
            <person name="Weissenbach J."/>
            <person name="Amselem J."/>
            <person name="Quesneville H."/>
            <person name="Oliver R.P."/>
            <person name="Wincker P."/>
            <person name="Balesdent M.-H."/>
            <person name="Howlett B.J."/>
        </authorList>
    </citation>
    <scope>NUCLEOTIDE SEQUENCE [LARGE SCALE GENOMIC DNA]</scope>
    <source>
        <strain evidence="3">JN3 / isolate v23.1.3 / race Av1-4-5-6-7-8</strain>
    </source>
</reference>
<proteinExistence type="predicted"/>
<name>E5ADW9_LEPMJ</name>